<evidence type="ECO:0000256" key="7">
    <source>
        <dbReference type="ARBA" id="ARBA00023010"/>
    </source>
</evidence>
<name>A0A081B7H5_9HYPH</name>
<evidence type="ECO:0000313" key="12">
    <source>
        <dbReference type="EMBL" id="GAK43993.1"/>
    </source>
</evidence>
<dbReference type="Pfam" id="PF02416">
    <property type="entry name" value="TatA_B_E"/>
    <property type="match status" value="1"/>
</dbReference>
<evidence type="ECO:0000256" key="8">
    <source>
        <dbReference type="ARBA" id="ARBA00023136"/>
    </source>
</evidence>
<keyword evidence="7 9" id="KW-0811">Translocation</keyword>
<dbReference type="InterPro" id="IPR003369">
    <property type="entry name" value="TatA/B/E"/>
</dbReference>
<keyword evidence="13" id="KW-1185">Reference proteome</keyword>
<reference evidence="12 13" key="1">
    <citation type="submission" date="2014-07" db="EMBL/GenBank/DDBJ databases">
        <title>Tepidicaulis marinum gen. nov., sp. nov., a novel marine bacterium denitrifying nitrate to nitrous oxide strictly under microaerobic conditions.</title>
        <authorList>
            <person name="Takeuchi M."/>
            <person name="Yamagishi T."/>
            <person name="Kamagata Y."/>
            <person name="Oshima K."/>
            <person name="Hattori M."/>
            <person name="Katayama T."/>
            <person name="Hanada S."/>
            <person name="Tamaki H."/>
            <person name="Marumo K."/>
            <person name="Maeda H."/>
            <person name="Nedachi M."/>
            <person name="Iwasaki W."/>
            <person name="Suwa Y."/>
            <person name="Sakata S."/>
        </authorList>
    </citation>
    <scope>NUCLEOTIDE SEQUENCE [LARGE SCALE GENOMIC DNA]</scope>
    <source>
        <strain evidence="12 13">MA2</strain>
    </source>
</reference>
<evidence type="ECO:0000256" key="10">
    <source>
        <dbReference type="SAM" id="MobiDB-lite"/>
    </source>
</evidence>
<comment type="subunit">
    <text evidence="9">The Tat system comprises two distinct complexes: a TatABC complex, containing multiple copies of TatA, TatB and TatC subunits, and a separate TatA complex, containing only TatA subunits. Substrates initially bind to the TatABC complex, which probably triggers association of the separate TatA complex to form the active translocon.</text>
</comment>
<dbReference type="NCBIfam" id="TIGR01410">
    <property type="entry name" value="tatB"/>
    <property type="match status" value="1"/>
</dbReference>
<dbReference type="PRINTS" id="PR01506">
    <property type="entry name" value="TATBPROTEIN"/>
</dbReference>
<dbReference type="PANTHER" id="PTHR33162:SF1">
    <property type="entry name" value="SEC-INDEPENDENT PROTEIN TRANSLOCASE PROTEIN TATA, CHLOROPLASTIC"/>
    <property type="match status" value="1"/>
</dbReference>
<feature type="region of interest" description="Disordered" evidence="10">
    <location>
        <begin position="94"/>
        <end position="169"/>
    </location>
</feature>
<dbReference type="RefSeq" id="WP_052379144.1">
    <property type="nucleotide sequence ID" value="NZ_BBIO01000002.1"/>
</dbReference>
<gene>
    <name evidence="9" type="primary">tatB</name>
    <name evidence="12" type="ORF">M2A_0492</name>
</gene>
<dbReference type="GO" id="GO:0008320">
    <property type="term" value="F:protein transmembrane transporter activity"/>
    <property type="evidence" value="ECO:0007669"/>
    <property type="project" value="UniProtKB-UniRule"/>
</dbReference>
<dbReference type="Gene3D" id="1.20.5.3310">
    <property type="match status" value="1"/>
</dbReference>
<evidence type="ECO:0000256" key="5">
    <source>
        <dbReference type="ARBA" id="ARBA00022927"/>
    </source>
</evidence>
<dbReference type="STRING" id="1333998.M2A_0492"/>
<dbReference type="GO" id="GO:0033281">
    <property type="term" value="C:TAT protein transport complex"/>
    <property type="evidence" value="ECO:0007669"/>
    <property type="project" value="UniProtKB-UniRule"/>
</dbReference>
<keyword evidence="5 9" id="KW-0653">Protein transport</keyword>
<keyword evidence="2 9" id="KW-0813">Transport</keyword>
<proteinExistence type="inferred from homology"/>
<keyword evidence="8 9" id="KW-0472">Membrane</keyword>
<keyword evidence="3 9" id="KW-1003">Cell membrane</keyword>
<dbReference type="AlphaFoldDB" id="A0A081B7H5"/>
<dbReference type="InterPro" id="IPR018448">
    <property type="entry name" value="TatB"/>
</dbReference>
<comment type="similarity">
    <text evidence="9">Belongs to the TatB family.</text>
</comment>
<feature type="transmembrane region" description="Helical" evidence="11">
    <location>
        <begin position="6"/>
        <end position="22"/>
    </location>
</feature>
<dbReference type="GO" id="GO:0043953">
    <property type="term" value="P:protein transport by the Tat complex"/>
    <property type="evidence" value="ECO:0007669"/>
    <property type="project" value="UniProtKB-UniRule"/>
</dbReference>
<organism evidence="12 13">
    <name type="scientific">Tepidicaulis marinus</name>
    <dbReference type="NCBI Taxonomy" id="1333998"/>
    <lineage>
        <taxon>Bacteria</taxon>
        <taxon>Pseudomonadati</taxon>
        <taxon>Pseudomonadota</taxon>
        <taxon>Alphaproteobacteria</taxon>
        <taxon>Hyphomicrobiales</taxon>
        <taxon>Parvibaculaceae</taxon>
        <taxon>Tepidicaulis</taxon>
    </lineage>
</organism>
<accession>A0A081B7H5</accession>
<dbReference type="HAMAP" id="MF_00237">
    <property type="entry name" value="TatB"/>
    <property type="match status" value="1"/>
</dbReference>
<evidence type="ECO:0000313" key="13">
    <source>
        <dbReference type="Proteomes" id="UP000028702"/>
    </source>
</evidence>
<dbReference type="PANTHER" id="PTHR33162">
    <property type="entry name" value="SEC-INDEPENDENT PROTEIN TRANSLOCASE PROTEIN TATA, CHLOROPLASTIC"/>
    <property type="match status" value="1"/>
</dbReference>
<keyword evidence="4 9" id="KW-0812">Transmembrane</keyword>
<dbReference type="Proteomes" id="UP000028702">
    <property type="component" value="Unassembled WGS sequence"/>
</dbReference>
<evidence type="ECO:0000256" key="2">
    <source>
        <dbReference type="ARBA" id="ARBA00022448"/>
    </source>
</evidence>
<keyword evidence="6 9" id="KW-1133">Transmembrane helix</keyword>
<comment type="function">
    <text evidence="9">Part of the twin-arginine translocation (Tat) system that transports large folded proteins containing a characteristic twin-arginine motif in their signal peptide across membranes. Together with TatC, TatB is part of a receptor directly interacting with Tat signal peptides. TatB may form an oligomeric binding site that transiently accommodates folded Tat precursor proteins before their translocation.</text>
</comment>
<sequence>MFDIGWSELLLIGVIAILVVGPKDLPRMMRVVGQYAGKIRAMAREFQRSFDDMAREAELEELRKEVQDIRKANPVNKLKDSFKDPVDAVNKAIMEGVPPEEAHKIAAEAEGDKDRVSVSEKSEPEKTAEAPAAETPVYEGHEGPKPETEPVPQEKPERKAGPLDGKSDL</sequence>
<evidence type="ECO:0000256" key="11">
    <source>
        <dbReference type="SAM" id="Phobius"/>
    </source>
</evidence>
<evidence type="ECO:0000256" key="6">
    <source>
        <dbReference type="ARBA" id="ARBA00022989"/>
    </source>
</evidence>
<comment type="caution">
    <text evidence="12">The sequence shown here is derived from an EMBL/GenBank/DDBJ whole genome shotgun (WGS) entry which is preliminary data.</text>
</comment>
<protein>
    <recommendedName>
        <fullName evidence="9">Sec-independent protein translocase protein TatB</fullName>
    </recommendedName>
</protein>
<evidence type="ECO:0000256" key="3">
    <source>
        <dbReference type="ARBA" id="ARBA00022475"/>
    </source>
</evidence>
<evidence type="ECO:0000256" key="4">
    <source>
        <dbReference type="ARBA" id="ARBA00022692"/>
    </source>
</evidence>
<feature type="compositionally biased region" description="Basic and acidic residues" evidence="10">
    <location>
        <begin position="100"/>
        <end position="128"/>
    </location>
</feature>
<dbReference type="eggNOG" id="COG1826">
    <property type="taxonomic scope" value="Bacteria"/>
</dbReference>
<evidence type="ECO:0000256" key="9">
    <source>
        <dbReference type="HAMAP-Rule" id="MF_00237"/>
    </source>
</evidence>
<feature type="compositionally biased region" description="Basic and acidic residues" evidence="10">
    <location>
        <begin position="139"/>
        <end position="169"/>
    </location>
</feature>
<comment type="subcellular location">
    <subcellularLocation>
        <location evidence="9">Cell membrane</location>
        <topology evidence="9">Single-pass membrane protein</topology>
    </subcellularLocation>
    <subcellularLocation>
        <location evidence="1">Membrane</location>
        <topology evidence="1">Single-pass membrane protein</topology>
    </subcellularLocation>
</comment>
<dbReference type="EMBL" id="BBIO01000002">
    <property type="protein sequence ID" value="GAK43993.1"/>
    <property type="molecule type" value="Genomic_DNA"/>
</dbReference>
<evidence type="ECO:0000256" key="1">
    <source>
        <dbReference type="ARBA" id="ARBA00004167"/>
    </source>
</evidence>